<evidence type="ECO:0000313" key="1">
    <source>
        <dbReference type="EMBL" id="GAA2199800.1"/>
    </source>
</evidence>
<keyword evidence="2" id="KW-1185">Reference proteome</keyword>
<comment type="caution">
    <text evidence="1">The sequence shown here is derived from an EMBL/GenBank/DDBJ whole genome shotgun (WGS) entry which is preliminary data.</text>
</comment>
<proteinExistence type="predicted"/>
<accession>A0ABN3BS80</accession>
<protein>
    <submittedName>
        <fullName evidence="1">Uncharacterized protein</fullName>
    </submittedName>
</protein>
<dbReference type="RefSeq" id="WP_094372608.1">
    <property type="nucleotide sequence ID" value="NZ_BAAAOQ010000016.1"/>
</dbReference>
<evidence type="ECO:0000313" key="2">
    <source>
        <dbReference type="Proteomes" id="UP001501391"/>
    </source>
</evidence>
<gene>
    <name evidence="1" type="ORF">GCM10009787_48210</name>
</gene>
<name>A0ABN3BS80_9ACTN</name>
<sequence length="59" mass="6350">MTALQPEITALVARQQRLAEGIAAEARHQMDPAEGPIEQAFMQMACDHPEACACPGDTQ</sequence>
<reference evidence="1 2" key="1">
    <citation type="journal article" date="2019" name="Int. J. Syst. Evol. Microbiol.">
        <title>The Global Catalogue of Microorganisms (GCM) 10K type strain sequencing project: providing services to taxonomists for standard genome sequencing and annotation.</title>
        <authorList>
            <consortium name="The Broad Institute Genomics Platform"/>
            <consortium name="The Broad Institute Genome Sequencing Center for Infectious Disease"/>
            <person name="Wu L."/>
            <person name="Ma J."/>
        </authorList>
    </citation>
    <scope>NUCLEOTIDE SEQUENCE [LARGE SCALE GENOMIC DNA]</scope>
    <source>
        <strain evidence="1 2">JCM 14924</strain>
    </source>
</reference>
<organism evidence="1 2">
    <name type="scientific">Streptomyces bangladeshensis</name>
    <dbReference type="NCBI Taxonomy" id="295352"/>
    <lineage>
        <taxon>Bacteria</taxon>
        <taxon>Bacillati</taxon>
        <taxon>Actinomycetota</taxon>
        <taxon>Actinomycetes</taxon>
        <taxon>Kitasatosporales</taxon>
        <taxon>Streptomycetaceae</taxon>
        <taxon>Streptomyces</taxon>
    </lineage>
</organism>
<dbReference type="EMBL" id="BAAAOQ010000016">
    <property type="protein sequence ID" value="GAA2199800.1"/>
    <property type="molecule type" value="Genomic_DNA"/>
</dbReference>
<dbReference type="Proteomes" id="UP001501391">
    <property type="component" value="Unassembled WGS sequence"/>
</dbReference>